<name>A0A9W7LNM4_HIBTR</name>
<proteinExistence type="predicted"/>
<protein>
    <submittedName>
        <fullName evidence="1">Uncharacterized protein</fullName>
    </submittedName>
</protein>
<evidence type="ECO:0000313" key="1">
    <source>
        <dbReference type="EMBL" id="GMI71372.1"/>
    </source>
</evidence>
<organism evidence="1 2">
    <name type="scientific">Hibiscus trionum</name>
    <name type="common">Flower of an hour</name>
    <dbReference type="NCBI Taxonomy" id="183268"/>
    <lineage>
        <taxon>Eukaryota</taxon>
        <taxon>Viridiplantae</taxon>
        <taxon>Streptophyta</taxon>
        <taxon>Embryophyta</taxon>
        <taxon>Tracheophyta</taxon>
        <taxon>Spermatophyta</taxon>
        <taxon>Magnoliopsida</taxon>
        <taxon>eudicotyledons</taxon>
        <taxon>Gunneridae</taxon>
        <taxon>Pentapetalae</taxon>
        <taxon>rosids</taxon>
        <taxon>malvids</taxon>
        <taxon>Malvales</taxon>
        <taxon>Malvaceae</taxon>
        <taxon>Malvoideae</taxon>
        <taxon>Hibiscus</taxon>
    </lineage>
</organism>
<dbReference type="EMBL" id="BSYR01000010">
    <property type="protein sequence ID" value="GMI71372.1"/>
    <property type="molecule type" value="Genomic_DNA"/>
</dbReference>
<keyword evidence="2" id="KW-1185">Reference proteome</keyword>
<gene>
    <name evidence="1" type="ORF">HRI_000806500</name>
</gene>
<comment type="caution">
    <text evidence="1">The sequence shown here is derived from an EMBL/GenBank/DDBJ whole genome shotgun (WGS) entry which is preliminary data.</text>
</comment>
<dbReference type="AlphaFoldDB" id="A0A9W7LNM4"/>
<sequence length="86" mass="9955">MAQELGLSSNVLSYPMVSLMLTFLSERLIVMIFIRKLQSWSDLNLKQMLYDANNCCCLLMLFRTLNISAIDFDNSTSQEFVSAYWL</sequence>
<accession>A0A9W7LNM4</accession>
<reference evidence="1" key="1">
    <citation type="submission" date="2023-05" db="EMBL/GenBank/DDBJ databases">
        <title>Genome and transcriptome analyses reveal genes involved in the formation of fine ridges on petal epidermal cells in Hibiscus trionum.</title>
        <authorList>
            <person name="Koshimizu S."/>
            <person name="Masuda S."/>
            <person name="Ishii T."/>
            <person name="Shirasu K."/>
            <person name="Hoshino A."/>
            <person name="Arita M."/>
        </authorList>
    </citation>
    <scope>NUCLEOTIDE SEQUENCE</scope>
    <source>
        <strain evidence="1">Hamamatsu line</strain>
    </source>
</reference>
<dbReference type="Proteomes" id="UP001165190">
    <property type="component" value="Unassembled WGS sequence"/>
</dbReference>
<evidence type="ECO:0000313" key="2">
    <source>
        <dbReference type="Proteomes" id="UP001165190"/>
    </source>
</evidence>